<dbReference type="RefSeq" id="WP_151757437.1">
    <property type="nucleotide sequence ID" value="NZ_BKZW01000002.1"/>
</dbReference>
<dbReference type="Proteomes" id="UP000326912">
    <property type="component" value="Unassembled WGS sequence"/>
</dbReference>
<reference evidence="2 3" key="1">
    <citation type="submission" date="2019-10" db="EMBL/GenBank/DDBJ databases">
        <title>Dictyobacter vulcani sp. nov., within the class Ktedonobacteria, isolated from soil of volcanic Mt. Zao.</title>
        <authorList>
            <person name="Zheng Y."/>
            <person name="Wang C.M."/>
            <person name="Sakai Y."/>
            <person name="Abe K."/>
            <person name="Yokota A."/>
            <person name="Yabe S."/>
        </authorList>
    </citation>
    <scope>NUCLEOTIDE SEQUENCE [LARGE SCALE GENOMIC DNA]</scope>
    <source>
        <strain evidence="2 3">W12</strain>
    </source>
</reference>
<comment type="caution">
    <text evidence="2">The sequence shown here is derived from an EMBL/GenBank/DDBJ whole genome shotgun (WGS) entry which is preliminary data.</text>
</comment>
<feature type="transmembrane region" description="Helical" evidence="1">
    <location>
        <begin position="42"/>
        <end position="63"/>
    </location>
</feature>
<gene>
    <name evidence="2" type="ORF">KDW_37200</name>
</gene>
<feature type="transmembrane region" description="Helical" evidence="1">
    <location>
        <begin position="75"/>
        <end position="102"/>
    </location>
</feature>
<dbReference type="EMBL" id="BKZW01000002">
    <property type="protein sequence ID" value="GER89558.1"/>
    <property type="molecule type" value="Genomic_DNA"/>
</dbReference>
<feature type="transmembrane region" description="Helical" evidence="1">
    <location>
        <begin position="18"/>
        <end position="36"/>
    </location>
</feature>
<evidence type="ECO:0000313" key="3">
    <source>
        <dbReference type="Proteomes" id="UP000326912"/>
    </source>
</evidence>
<keyword evidence="1" id="KW-1133">Transmembrane helix</keyword>
<evidence type="ECO:0008006" key="4">
    <source>
        <dbReference type="Google" id="ProtNLM"/>
    </source>
</evidence>
<name>A0A5J4KIJ0_9CHLR</name>
<evidence type="ECO:0000313" key="2">
    <source>
        <dbReference type="EMBL" id="GER89558.1"/>
    </source>
</evidence>
<keyword evidence="1" id="KW-0472">Membrane</keyword>
<feature type="transmembrane region" description="Helical" evidence="1">
    <location>
        <begin position="122"/>
        <end position="155"/>
    </location>
</feature>
<evidence type="ECO:0000256" key="1">
    <source>
        <dbReference type="SAM" id="Phobius"/>
    </source>
</evidence>
<protein>
    <recommendedName>
        <fullName evidence="4">DUF4199 domain-containing protein</fullName>
    </recommendedName>
</protein>
<accession>A0A5J4KIJ0</accession>
<keyword evidence="3" id="KW-1185">Reference proteome</keyword>
<keyword evidence="1" id="KW-0812">Transmembrane</keyword>
<proteinExistence type="predicted"/>
<dbReference type="AlphaFoldDB" id="A0A5J4KIJ0"/>
<organism evidence="2 3">
    <name type="scientific">Dictyobacter vulcani</name>
    <dbReference type="NCBI Taxonomy" id="2607529"/>
    <lineage>
        <taxon>Bacteria</taxon>
        <taxon>Bacillati</taxon>
        <taxon>Chloroflexota</taxon>
        <taxon>Ktedonobacteria</taxon>
        <taxon>Ktedonobacterales</taxon>
        <taxon>Dictyobacteraceae</taxon>
        <taxon>Dictyobacter</taxon>
    </lineage>
</organism>
<sequence length="177" mass="17764">MEPVVNQPGTGKFAFRQGAIYGVGIGVIGVICSLLDTFTHLGFFGIISWVVWLVGICAVGFLVARQTGKVSAATIAGLAAGLISGLIALIWGLISLFTVGAATMQDTINKAAAQAHTSAANLQSAMVAAAIIGLVLYLAVQVGLGAGIGALAGLVGRSQAAKTTAPVDGPVNTPYNQ</sequence>